<proteinExistence type="predicted"/>
<dbReference type="GO" id="GO:0016787">
    <property type="term" value="F:hydrolase activity"/>
    <property type="evidence" value="ECO:0007669"/>
    <property type="project" value="InterPro"/>
</dbReference>
<evidence type="ECO:0000259" key="1">
    <source>
        <dbReference type="Pfam" id="PF06439"/>
    </source>
</evidence>
<sequence length="253" mass="28994">MLSDIHNFTCIHIKNIKVIKLVCVLVLSFFAACGDVANTEPNTLSEKEKNEGWELLFDGRSLSNWHVYNRGNTPSAWIVQGGVLYCDPNSDLKKADLVTDEEFENYELTFDWQLEKAGNSGVFVNVQEQPHIDATYHSGPEYQLLEDSHADFDKPLKRPGCLYTFFPQKNFVKTKTVGKWNHSRIKQINGKTEFYLNGKMTAQVDFNSTTWKKLVSSSAFRDYPAFGKHSKGRIALQDWSRGVSFRNIKIRQL</sequence>
<dbReference type="InterPro" id="IPR010496">
    <property type="entry name" value="AL/BT2_dom"/>
</dbReference>
<comment type="caution">
    <text evidence="2">The sequence shown here is derived from an EMBL/GenBank/DDBJ whole genome shotgun (WGS) entry which is preliminary data.</text>
</comment>
<evidence type="ECO:0000313" key="3">
    <source>
        <dbReference type="Proteomes" id="UP000239711"/>
    </source>
</evidence>
<dbReference type="EMBL" id="PVBQ01000003">
    <property type="protein sequence ID" value="PRD48340.1"/>
    <property type="molecule type" value="Genomic_DNA"/>
</dbReference>
<name>A0A2S9J6F3_9SPHI</name>
<dbReference type="Gene3D" id="2.60.120.560">
    <property type="entry name" value="Exo-inulinase, domain 1"/>
    <property type="match status" value="1"/>
</dbReference>
<protein>
    <submittedName>
        <fullName evidence="2">DUF1080 domain-containing protein</fullName>
    </submittedName>
</protein>
<dbReference type="Pfam" id="PF06439">
    <property type="entry name" value="3keto-disac_hyd"/>
    <property type="match status" value="1"/>
</dbReference>
<organism evidence="2 3">
    <name type="scientific">Sphingobacterium haloxyli</name>
    <dbReference type="NCBI Taxonomy" id="2100533"/>
    <lineage>
        <taxon>Bacteria</taxon>
        <taxon>Pseudomonadati</taxon>
        <taxon>Bacteroidota</taxon>
        <taxon>Sphingobacteriia</taxon>
        <taxon>Sphingobacteriales</taxon>
        <taxon>Sphingobacteriaceae</taxon>
        <taxon>Sphingobacterium</taxon>
    </lineage>
</organism>
<gene>
    <name evidence="2" type="ORF">C5745_03810</name>
</gene>
<reference evidence="2 3" key="1">
    <citation type="submission" date="2018-02" db="EMBL/GenBank/DDBJ databases">
        <title>The draft genome of Sphingobacterium sp. 5JN-11.</title>
        <authorList>
            <person name="Liu L."/>
            <person name="Li L."/>
            <person name="Liang L."/>
            <person name="Zhang X."/>
            <person name="Wang T."/>
        </authorList>
    </citation>
    <scope>NUCLEOTIDE SEQUENCE [LARGE SCALE GENOMIC DNA]</scope>
    <source>
        <strain evidence="2 3">5JN-11</strain>
    </source>
</reference>
<dbReference type="OrthoDB" id="9806233at2"/>
<dbReference type="AlphaFoldDB" id="A0A2S9J6F3"/>
<feature type="domain" description="3-keto-alpha-glucoside-1,2-lyase/3-keto-2-hydroxy-glucal hydratase" evidence="1">
    <location>
        <begin position="52"/>
        <end position="251"/>
    </location>
</feature>
<dbReference type="Proteomes" id="UP000239711">
    <property type="component" value="Unassembled WGS sequence"/>
</dbReference>
<keyword evidence="3" id="KW-1185">Reference proteome</keyword>
<dbReference type="RefSeq" id="WP_105715660.1">
    <property type="nucleotide sequence ID" value="NZ_PVBQ01000003.1"/>
</dbReference>
<evidence type="ECO:0000313" key="2">
    <source>
        <dbReference type="EMBL" id="PRD48340.1"/>
    </source>
</evidence>
<accession>A0A2S9J6F3</accession>